<dbReference type="InterPro" id="IPR051534">
    <property type="entry name" value="CBASS_pafABC_assoc_protein"/>
</dbReference>
<dbReference type="InterPro" id="IPR057727">
    <property type="entry name" value="WCX_dom"/>
</dbReference>
<proteinExistence type="predicted"/>
<evidence type="ECO:0000313" key="4">
    <source>
        <dbReference type="Proteomes" id="UP000190065"/>
    </source>
</evidence>
<feature type="domain" description="WYL" evidence="1">
    <location>
        <begin position="118"/>
        <end position="180"/>
    </location>
</feature>
<dbReference type="Pfam" id="PF25583">
    <property type="entry name" value="WCX"/>
    <property type="match status" value="1"/>
</dbReference>
<organism evidence="3 4">
    <name type="scientific">Segatella oulorum</name>
    <dbReference type="NCBI Taxonomy" id="28136"/>
    <lineage>
        <taxon>Bacteria</taxon>
        <taxon>Pseudomonadati</taxon>
        <taxon>Bacteroidota</taxon>
        <taxon>Bacteroidia</taxon>
        <taxon>Bacteroidales</taxon>
        <taxon>Prevotellaceae</taxon>
        <taxon>Segatella</taxon>
    </lineage>
</organism>
<dbReference type="RefSeq" id="WP_025069694.1">
    <property type="nucleotide sequence ID" value="NZ_FUXK01000001.1"/>
</dbReference>
<sequence>MISKTFNRYIWLLNTLLQYKRLTFEEISNKWKESCIGDGSPLALRTFHVHRDAITELFGVEVKCDTSTYKYYIASPEKLRSDRTHLWLLNSFTLSNTIEAGHNMKDRILFEEIPHGTEYLQIVIEAMQQSKELVIDYQAFGAHRTTYHLQPYAMKVYHQRWYIVGSLREQDGIRNLALDRTLDMVLSDESFVLPSDFDAQEYYANTVGIYVNESLKPQKVIVRAYGRHVDYMRTLPLHYSQKEVICKHEQYSDFQYRLCLTPELTSQLLAMGEKVEVIEPKELREDIKNRLNSAINRYNQQEK</sequence>
<evidence type="ECO:0000313" key="3">
    <source>
        <dbReference type="EMBL" id="SJZ40686.1"/>
    </source>
</evidence>
<protein>
    <submittedName>
        <fullName evidence="3">WYL domain-containing protein</fullName>
    </submittedName>
</protein>
<dbReference type="Pfam" id="PF13280">
    <property type="entry name" value="WYL"/>
    <property type="match status" value="1"/>
</dbReference>
<evidence type="ECO:0000259" key="2">
    <source>
        <dbReference type="Pfam" id="PF25583"/>
    </source>
</evidence>
<dbReference type="Proteomes" id="UP000190065">
    <property type="component" value="Unassembled WGS sequence"/>
</dbReference>
<evidence type="ECO:0000259" key="1">
    <source>
        <dbReference type="Pfam" id="PF13280"/>
    </source>
</evidence>
<dbReference type="EMBL" id="FUXK01000001">
    <property type="protein sequence ID" value="SJZ40686.1"/>
    <property type="molecule type" value="Genomic_DNA"/>
</dbReference>
<dbReference type="eggNOG" id="COG2378">
    <property type="taxonomic scope" value="Bacteria"/>
</dbReference>
<dbReference type="PANTHER" id="PTHR34580:SF9">
    <property type="entry name" value="SLL5097 PROTEIN"/>
    <property type="match status" value="1"/>
</dbReference>
<dbReference type="AlphaFoldDB" id="A0A1T4KE74"/>
<dbReference type="PROSITE" id="PS52050">
    <property type="entry name" value="WYL"/>
    <property type="match status" value="1"/>
</dbReference>
<gene>
    <name evidence="3" type="ORF">SAMN02745202_00005</name>
</gene>
<dbReference type="InterPro" id="IPR026881">
    <property type="entry name" value="WYL_dom"/>
</dbReference>
<dbReference type="STRING" id="28136.SAMN02745202_00005"/>
<accession>A0A1T4KE74</accession>
<reference evidence="3 4" key="1">
    <citation type="submission" date="2017-02" db="EMBL/GenBank/DDBJ databases">
        <authorList>
            <person name="Peterson S.W."/>
        </authorList>
    </citation>
    <scope>NUCLEOTIDE SEQUENCE [LARGE SCALE GENOMIC DNA]</scope>
    <source>
        <strain evidence="3 4">ATCC 43324</strain>
    </source>
</reference>
<name>A0A1T4KE74_9BACT</name>
<dbReference type="PANTHER" id="PTHR34580">
    <property type="match status" value="1"/>
</dbReference>
<feature type="domain" description="WCX" evidence="2">
    <location>
        <begin position="217"/>
        <end position="293"/>
    </location>
</feature>